<feature type="domain" description="DNA polymerase alpha/delta/epsilon subunit B" evidence="9">
    <location>
        <begin position="304"/>
        <end position="390"/>
    </location>
</feature>
<dbReference type="Ensembl" id="ENSCSET00000016848.1">
    <property type="protein sequence ID" value="ENSCSEP00000016634.1"/>
    <property type="gene ID" value="ENSCSEG00000010688.1"/>
</dbReference>
<keyword evidence="6" id="KW-0539">Nucleus</keyword>
<evidence type="ECO:0000313" key="11">
    <source>
        <dbReference type="Ensembl" id="ENSCSEP00000016634.1"/>
    </source>
</evidence>
<dbReference type="Pfam" id="PF04042">
    <property type="entry name" value="DNA_pol_E_B"/>
    <property type="match status" value="1"/>
</dbReference>
<evidence type="ECO:0000256" key="1">
    <source>
        <dbReference type="ARBA" id="ARBA00004123"/>
    </source>
</evidence>
<name>A0A3P8VQS3_CYNSE</name>
<feature type="compositionally biased region" description="Polar residues" evidence="7">
    <location>
        <begin position="1"/>
        <end position="12"/>
    </location>
</feature>
<dbReference type="Gene3D" id="3.60.21.50">
    <property type="match status" value="2"/>
</dbReference>
<sequence length="519" mass="58637">MFSELSAQQRGSSLLCRPASSEDQGPVFERASQSYCPRSERYTVGERSFSRQYAHIYAARLMQMRPLLSQRAENKWGSDVAIRRLCHLQTGEQCCIVGTLFKRMELQPSILKEISEEHNLLPQPPRAKYIGEADEVILEDELQRIKLEGKIDRDRCITGSIVAVYGAERNDGKFTVEDFCTADLPAQPERPALDSDRYVLLASGLGLGSTNADSMLGLQLLIDMVGGQLGEQREQSATANIARVLLAGGLLSQSAQDKDASTKAKYQTKKTQAGSVEAVRQLDELLLQLVASVPVDVMPVYPTLQLVSNPYQADVDGVRFLGTSGQNVSDIQKYTSMDSHLEILEETLRLRHLAPTAPDTLGCYPFYQRDPFILEECPHVYFSGSAPSFDSKLIKGQCVCVCDTWWLNWNLIVHNQFQNLSFLTTHPLGGSAALRVTPMCDLCCHKFFYIYIHICICTCVYIYIYVYIHVCVCIYTYTYIHVCVYIHICIYTYTYVCVCMYICMCICMYVCILYMYVYV</sequence>
<keyword evidence="8" id="KW-0812">Transmembrane</keyword>
<comment type="similarity">
    <text evidence="2">Belongs to the DNA polymerase delta/II small subunit family.</text>
</comment>
<protein>
    <recommendedName>
        <fullName evidence="3">DNA polymerase delta subunit 2</fullName>
    </recommendedName>
</protein>
<dbReference type="FunFam" id="2.40.50.430:FF:000001">
    <property type="entry name" value="DNA polymerase delta subunit 2"/>
    <property type="match status" value="1"/>
</dbReference>
<evidence type="ECO:0000259" key="10">
    <source>
        <dbReference type="Pfam" id="PF18018"/>
    </source>
</evidence>
<keyword evidence="8" id="KW-0472">Membrane</keyword>
<reference evidence="11 12" key="1">
    <citation type="journal article" date="2014" name="Nat. Genet.">
        <title>Whole-genome sequence of a flatfish provides insights into ZW sex chromosome evolution and adaptation to a benthic lifestyle.</title>
        <authorList>
            <person name="Chen S."/>
            <person name="Zhang G."/>
            <person name="Shao C."/>
            <person name="Huang Q."/>
            <person name="Liu G."/>
            <person name="Zhang P."/>
            <person name="Song W."/>
            <person name="An N."/>
            <person name="Chalopin D."/>
            <person name="Volff J.N."/>
            <person name="Hong Y."/>
            <person name="Li Q."/>
            <person name="Sha Z."/>
            <person name="Zhou H."/>
            <person name="Xie M."/>
            <person name="Yu Q."/>
            <person name="Liu Y."/>
            <person name="Xiang H."/>
            <person name="Wang N."/>
            <person name="Wu K."/>
            <person name="Yang C."/>
            <person name="Zhou Q."/>
            <person name="Liao X."/>
            <person name="Yang L."/>
            <person name="Hu Q."/>
            <person name="Zhang J."/>
            <person name="Meng L."/>
            <person name="Jin L."/>
            <person name="Tian Y."/>
            <person name="Lian J."/>
            <person name="Yang J."/>
            <person name="Miao G."/>
            <person name="Liu S."/>
            <person name="Liang Z."/>
            <person name="Yan F."/>
            <person name="Li Y."/>
            <person name="Sun B."/>
            <person name="Zhang H."/>
            <person name="Zhang J."/>
            <person name="Zhu Y."/>
            <person name="Du M."/>
            <person name="Zhao Y."/>
            <person name="Schartl M."/>
            <person name="Tang Q."/>
            <person name="Wang J."/>
        </authorList>
    </citation>
    <scope>NUCLEOTIDE SEQUENCE</scope>
</reference>
<evidence type="ECO:0000256" key="8">
    <source>
        <dbReference type="SAM" id="Phobius"/>
    </source>
</evidence>
<dbReference type="GO" id="GO:0006271">
    <property type="term" value="P:DNA strand elongation involved in DNA replication"/>
    <property type="evidence" value="ECO:0007669"/>
    <property type="project" value="TreeGrafter"/>
</dbReference>
<dbReference type="GO" id="GO:0006281">
    <property type="term" value="P:DNA repair"/>
    <property type="evidence" value="ECO:0007669"/>
    <property type="project" value="UniProtKB-KW"/>
</dbReference>
<dbReference type="PANTHER" id="PTHR10416">
    <property type="entry name" value="DNA POLYMERASE DELTA SUBUNIT 2"/>
    <property type="match status" value="1"/>
</dbReference>
<reference evidence="11" key="2">
    <citation type="submission" date="2025-08" db="UniProtKB">
        <authorList>
            <consortium name="Ensembl"/>
        </authorList>
    </citation>
    <scope>IDENTIFICATION</scope>
</reference>
<feature type="domain" description="DNA polymerase delta subunit OB-fold" evidence="10">
    <location>
        <begin position="52"/>
        <end position="178"/>
    </location>
</feature>
<dbReference type="GO" id="GO:0043625">
    <property type="term" value="C:delta DNA polymerase complex"/>
    <property type="evidence" value="ECO:0007669"/>
    <property type="project" value="TreeGrafter"/>
</dbReference>
<dbReference type="Proteomes" id="UP000265120">
    <property type="component" value="Chromosome Z"/>
</dbReference>
<dbReference type="InterPro" id="IPR024826">
    <property type="entry name" value="DNA_pol_delta/II_ssu"/>
</dbReference>
<dbReference type="PANTHER" id="PTHR10416:SF0">
    <property type="entry name" value="DNA POLYMERASE DELTA SUBUNIT 2"/>
    <property type="match status" value="1"/>
</dbReference>
<evidence type="ECO:0000256" key="6">
    <source>
        <dbReference type="ARBA" id="ARBA00023242"/>
    </source>
</evidence>
<evidence type="ECO:0000313" key="12">
    <source>
        <dbReference type="Proteomes" id="UP000265120"/>
    </source>
</evidence>
<accession>A0A3P8VQS3</accession>
<dbReference type="Pfam" id="PF18018">
    <property type="entry name" value="DNA_pol_D_N"/>
    <property type="match status" value="1"/>
</dbReference>
<dbReference type="GeneTree" id="ENSGT00390000006780"/>
<comment type="subcellular location">
    <subcellularLocation>
        <location evidence="1">Nucleus</location>
    </subcellularLocation>
</comment>
<feature type="transmembrane region" description="Helical" evidence="8">
    <location>
        <begin position="448"/>
        <end position="478"/>
    </location>
</feature>
<evidence type="ECO:0000256" key="4">
    <source>
        <dbReference type="ARBA" id="ARBA00022705"/>
    </source>
</evidence>
<dbReference type="InterPro" id="IPR007185">
    <property type="entry name" value="DNA_pol_a/d/e_bsu"/>
</dbReference>
<keyword evidence="12" id="KW-1185">Reference proteome</keyword>
<keyword evidence="8" id="KW-1133">Transmembrane helix</keyword>
<evidence type="ECO:0000256" key="2">
    <source>
        <dbReference type="ARBA" id="ARBA00006035"/>
    </source>
</evidence>
<dbReference type="InterPro" id="IPR040663">
    <property type="entry name" value="DNA_pol_D_N"/>
</dbReference>
<keyword evidence="5" id="KW-0228">DNA excision</keyword>
<keyword evidence="4" id="KW-0235">DNA replication</keyword>
<dbReference type="AlphaFoldDB" id="A0A3P8VQS3"/>
<dbReference type="InParanoid" id="A0A3P8VQS3"/>
<evidence type="ECO:0000256" key="3">
    <source>
        <dbReference type="ARBA" id="ARBA00017588"/>
    </source>
</evidence>
<proteinExistence type="inferred from homology"/>
<feature type="transmembrane region" description="Helical" evidence="8">
    <location>
        <begin position="490"/>
        <end position="517"/>
    </location>
</feature>
<organism evidence="11 12">
    <name type="scientific">Cynoglossus semilaevis</name>
    <name type="common">Tongue sole</name>
    <dbReference type="NCBI Taxonomy" id="244447"/>
    <lineage>
        <taxon>Eukaryota</taxon>
        <taxon>Metazoa</taxon>
        <taxon>Chordata</taxon>
        <taxon>Craniata</taxon>
        <taxon>Vertebrata</taxon>
        <taxon>Euteleostomi</taxon>
        <taxon>Actinopterygii</taxon>
        <taxon>Neopterygii</taxon>
        <taxon>Teleostei</taxon>
        <taxon>Neoteleostei</taxon>
        <taxon>Acanthomorphata</taxon>
        <taxon>Carangaria</taxon>
        <taxon>Pleuronectiformes</taxon>
        <taxon>Pleuronectoidei</taxon>
        <taxon>Cynoglossidae</taxon>
        <taxon>Cynoglossinae</taxon>
        <taxon>Cynoglossus</taxon>
    </lineage>
</organism>
<dbReference type="STRING" id="244447.ENSCSEP00000016634"/>
<dbReference type="Gene3D" id="2.40.50.430">
    <property type="match status" value="1"/>
</dbReference>
<dbReference type="GO" id="GO:0003677">
    <property type="term" value="F:DNA binding"/>
    <property type="evidence" value="ECO:0007669"/>
    <property type="project" value="InterPro"/>
</dbReference>
<reference evidence="11" key="3">
    <citation type="submission" date="2025-09" db="UniProtKB">
        <authorList>
            <consortium name="Ensembl"/>
        </authorList>
    </citation>
    <scope>IDENTIFICATION</scope>
</reference>
<evidence type="ECO:0000256" key="5">
    <source>
        <dbReference type="ARBA" id="ARBA00022769"/>
    </source>
</evidence>
<evidence type="ECO:0000256" key="7">
    <source>
        <dbReference type="SAM" id="MobiDB-lite"/>
    </source>
</evidence>
<feature type="region of interest" description="Disordered" evidence="7">
    <location>
        <begin position="1"/>
        <end position="27"/>
    </location>
</feature>
<evidence type="ECO:0000259" key="9">
    <source>
        <dbReference type="Pfam" id="PF04042"/>
    </source>
</evidence>